<protein>
    <submittedName>
        <fullName evidence="1">Uncharacterized protein</fullName>
    </submittedName>
</protein>
<dbReference type="Proteomes" id="UP000054166">
    <property type="component" value="Unassembled WGS sequence"/>
</dbReference>
<organism evidence="1 2">
    <name type="scientific">Piloderma croceum (strain F 1598)</name>
    <dbReference type="NCBI Taxonomy" id="765440"/>
    <lineage>
        <taxon>Eukaryota</taxon>
        <taxon>Fungi</taxon>
        <taxon>Dikarya</taxon>
        <taxon>Basidiomycota</taxon>
        <taxon>Agaricomycotina</taxon>
        <taxon>Agaricomycetes</taxon>
        <taxon>Agaricomycetidae</taxon>
        <taxon>Atheliales</taxon>
        <taxon>Atheliaceae</taxon>
        <taxon>Piloderma</taxon>
    </lineage>
</organism>
<feature type="non-terminal residue" evidence="1">
    <location>
        <position position="1"/>
    </location>
</feature>
<dbReference type="InParanoid" id="A0A0C3ATJ2"/>
<sequence>MENYHIDLGDGNRVESSKVRSCSFEVPIEPVHRAPTSCKEIKHVVTVLSIVISRNGCSMMSLRPLDLK</sequence>
<reference evidence="1 2" key="1">
    <citation type="submission" date="2014-04" db="EMBL/GenBank/DDBJ databases">
        <authorList>
            <consortium name="DOE Joint Genome Institute"/>
            <person name="Kuo A."/>
            <person name="Tarkka M."/>
            <person name="Buscot F."/>
            <person name="Kohler A."/>
            <person name="Nagy L.G."/>
            <person name="Floudas D."/>
            <person name="Copeland A."/>
            <person name="Barry K.W."/>
            <person name="Cichocki N."/>
            <person name="Veneault-Fourrey C."/>
            <person name="LaButti K."/>
            <person name="Lindquist E.A."/>
            <person name="Lipzen A."/>
            <person name="Lundell T."/>
            <person name="Morin E."/>
            <person name="Murat C."/>
            <person name="Sun H."/>
            <person name="Tunlid A."/>
            <person name="Henrissat B."/>
            <person name="Grigoriev I.V."/>
            <person name="Hibbett D.S."/>
            <person name="Martin F."/>
            <person name="Nordberg H.P."/>
            <person name="Cantor M.N."/>
            <person name="Hua S.X."/>
        </authorList>
    </citation>
    <scope>NUCLEOTIDE SEQUENCE [LARGE SCALE GENOMIC DNA]</scope>
    <source>
        <strain evidence="1 2">F 1598</strain>
    </source>
</reference>
<gene>
    <name evidence="1" type="ORF">PILCRDRAFT_825589</name>
</gene>
<evidence type="ECO:0000313" key="1">
    <source>
        <dbReference type="EMBL" id="KIM77243.1"/>
    </source>
</evidence>
<dbReference type="HOGENOM" id="CLU_2794842_0_0_1"/>
<keyword evidence="2" id="KW-1185">Reference proteome</keyword>
<accession>A0A0C3ATJ2</accession>
<name>A0A0C3ATJ2_PILCF</name>
<reference evidence="2" key="2">
    <citation type="submission" date="2015-01" db="EMBL/GenBank/DDBJ databases">
        <title>Evolutionary Origins and Diversification of the Mycorrhizal Mutualists.</title>
        <authorList>
            <consortium name="DOE Joint Genome Institute"/>
            <consortium name="Mycorrhizal Genomics Consortium"/>
            <person name="Kohler A."/>
            <person name="Kuo A."/>
            <person name="Nagy L.G."/>
            <person name="Floudas D."/>
            <person name="Copeland A."/>
            <person name="Barry K.W."/>
            <person name="Cichocki N."/>
            <person name="Veneault-Fourrey C."/>
            <person name="LaButti K."/>
            <person name="Lindquist E.A."/>
            <person name="Lipzen A."/>
            <person name="Lundell T."/>
            <person name="Morin E."/>
            <person name="Murat C."/>
            <person name="Riley R."/>
            <person name="Ohm R."/>
            <person name="Sun H."/>
            <person name="Tunlid A."/>
            <person name="Henrissat B."/>
            <person name="Grigoriev I.V."/>
            <person name="Hibbett D.S."/>
            <person name="Martin F."/>
        </authorList>
    </citation>
    <scope>NUCLEOTIDE SEQUENCE [LARGE SCALE GENOMIC DNA]</scope>
    <source>
        <strain evidence="2">F 1598</strain>
    </source>
</reference>
<proteinExistence type="predicted"/>
<dbReference type="EMBL" id="KN833027">
    <property type="protein sequence ID" value="KIM77243.1"/>
    <property type="molecule type" value="Genomic_DNA"/>
</dbReference>
<dbReference type="AlphaFoldDB" id="A0A0C3ATJ2"/>
<evidence type="ECO:0000313" key="2">
    <source>
        <dbReference type="Proteomes" id="UP000054166"/>
    </source>
</evidence>